<dbReference type="Proteomes" id="UP000016491">
    <property type="component" value="Unassembled WGS sequence"/>
</dbReference>
<gene>
    <name evidence="1" type="ORF">CLOSYM_03986</name>
</gene>
<evidence type="ECO:0000313" key="2">
    <source>
        <dbReference type="Proteomes" id="UP000016491"/>
    </source>
</evidence>
<name>A0ABC9TSX0_CLOSY</name>
<dbReference type="EMBL" id="AWSU01000324">
    <property type="protein sequence ID" value="ERI74463.1"/>
    <property type="molecule type" value="Genomic_DNA"/>
</dbReference>
<reference evidence="1 2" key="1">
    <citation type="submission" date="2013-07" db="EMBL/GenBank/DDBJ databases">
        <authorList>
            <person name="Weinstock G."/>
            <person name="Sodergren E."/>
            <person name="Wylie T."/>
            <person name="Fulton L."/>
            <person name="Fulton R."/>
            <person name="Fronick C."/>
            <person name="O'Laughlin M."/>
            <person name="Godfrey J."/>
            <person name="Miner T."/>
            <person name="Herter B."/>
            <person name="Appelbaum E."/>
            <person name="Cordes M."/>
            <person name="Lek S."/>
            <person name="Wollam A."/>
            <person name="Pepin K.H."/>
            <person name="Palsikar V.B."/>
            <person name="Mitreva M."/>
            <person name="Wilson R.K."/>
        </authorList>
    </citation>
    <scope>NUCLEOTIDE SEQUENCE [LARGE SCALE GENOMIC DNA]</scope>
    <source>
        <strain evidence="1 2">ATCC 14940</strain>
    </source>
</reference>
<accession>A0ABC9TSX0</accession>
<organism evidence="1 2">
    <name type="scientific">[Clostridium] symbiosum ATCC 14940</name>
    <dbReference type="NCBI Taxonomy" id="411472"/>
    <lineage>
        <taxon>Bacteria</taxon>
        <taxon>Bacillati</taxon>
        <taxon>Bacillota</taxon>
        <taxon>Clostridia</taxon>
        <taxon>Lachnospirales</taxon>
        <taxon>Lachnospiraceae</taxon>
        <taxon>Otoolea</taxon>
    </lineage>
</organism>
<sequence>MNVKIPGITASLFREFILPHYGALADPCGMEGHCRTGKPYRAAEPVSKAC</sequence>
<dbReference type="AlphaFoldDB" id="A0ABC9TSX0"/>
<proteinExistence type="predicted"/>
<comment type="caution">
    <text evidence="1">The sequence shown here is derived from an EMBL/GenBank/DDBJ whole genome shotgun (WGS) entry which is preliminary data.</text>
</comment>
<evidence type="ECO:0000313" key="1">
    <source>
        <dbReference type="EMBL" id="ERI74463.1"/>
    </source>
</evidence>
<protein>
    <submittedName>
        <fullName evidence="1">Uncharacterized protein</fullName>
    </submittedName>
</protein>